<evidence type="ECO:0000256" key="7">
    <source>
        <dbReference type="ARBA" id="ARBA00022984"/>
    </source>
</evidence>
<evidence type="ECO:0000259" key="13">
    <source>
        <dbReference type="Pfam" id="PF02875"/>
    </source>
</evidence>
<dbReference type="InterPro" id="IPR036565">
    <property type="entry name" value="Mur-like_cat_sf"/>
</dbReference>
<evidence type="ECO:0000256" key="4">
    <source>
        <dbReference type="ARBA" id="ARBA00022741"/>
    </source>
</evidence>
<dbReference type="InterPro" id="IPR013221">
    <property type="entry name" value="Mur_ligase_cen"/>
</dbReference>
<comment type="catalytic activity">
    <reaction evidence="10 11">
        <text>D-alanyl-D-alanine + UDP-N-acetyl-alpha-D-muramoyl-L-alanyl-gamma-D-glutamyl-meso-2,6-diaminopimelate + ATP = UDP-N-acetyl-alpha-D-muramoyl-L-alanyl-gamma-D-glutamyl-meso-2,6-diaminopimeloyl-D-alanyl-D-alanine + ADP + phosphate + H(+)</text>
        <dbReference type="Rhea" id="RHEA:28374"/>
        <dbReference type="ChEBI" id="CHEBI:15378"/>
        <dbReference type="ChEBI" id="CHEBI:30616"/>
        <dbReference type="ChEBI" id="CHEBI:43474"/>
        <dbReference type="ChEBI" id="CHEBI:57822"/>
        <dbReference type="ChEBI" id="CHEBI:61386"/>
        <dbReference type="ChEBI" id="CHEBI:83905"/>
        <dbReference type="ChEBI" id="CHEBI:456216"/>
        <dbReference type="EC" id="6.3.2.10"/>
    </reaction>
</comment>
<evidence type="ECO:0000256" key="8">
    <source>
        <dbReference type="ARBA" id="ARBA00023306"/>
    </source>
</evidence>
<dbReference type="GO" id="GO:0008766">
    <property type="term" value="F:UDP-N-acetylmuramoylalanyl-D-glutamyl-2,6-diaminopimelate-D-alanyl-D-alanine ligase activity"/>
    <property type="evidence" value="ECO:0007669"/>
    <property type="project" value="RHEA"/>
</dbReference>
<evidence type="ECO:0000256" key="5">
    <source>
        <dbReference type="ARBA" id="ARBA00022840"/>
    </source>
</evidence>
<evidence type="ECO:0000256" key="9">
    <source>
        <dbReference type="ARBA" id="ARBA00023316"/>
    </source>
</evidence>
<dbReference type="NCBIfam" id="TIGR01143">
    <property type="entry name" value="murF"/>
    <property type="match status" value="1"/>
</dbReference>
<dbReference type="UniPathway" id="UPA00219"/>
<keyword evidence="7 10" id="KW-0573">Peptidoglycan synthesis</keyword>
<dbReference type="InterPro" id="IPR036615">
    <property type="entry name" value="Mur_ligase_C_dom_sf"/>
</dbReference>
<dbReference type="EC" id="6.3.2.10" evidence="10 11"/>
<evidence type="ECO:0000256" key="2">
    <source>
        <dbReference type="ARBA" id="ARBA00022598"/>
    </source>
</evidence>
<keyword evidence="8 10" id="KW-0131">Cell cycle</keyword>
<proteinExistence type="inferred from homology"/>
<evidence type="ECO:0000256" key="1">
    <source>
        <dbReference type="ARBA" id="ARBA00022490"/>
    </source>
</evidence>
<dbReference type="GO" id="GO:0005737">
    <property type="term" value="C:cytoplasm"/>
    <property type="evidence" value="ECO:0007669"/>
    <property type="project" value="UniProtKB-SubCell"/>
</dbReference>
<dbReference type="InterPro" id="IPR000713">
    <property type="entry name" value="Mur_ligase_N"/>
</dbReference>
<dbReference type="InterPro" id="IPR004101">
    <property type="entry name" value="Mur_ligase_C"/>
</dbReference>
<evidence type="ECO:0000313" key="16">
    <source>
        <dbReference type="Proteomes" id="UP000317881"/>
    </source>
</evidence>
<evidence type="ECO:0000259" key="12">
    <source>
        <dbReference type="Pfam" id="PF01225"/>
    </source>
</evidence>
<dbReference type="AlphaFoldDB" id="A0A4Y3VYW7"/>
<accession>A0A4Y3VYW7</accession>
<dbReference type="GO" id="GO:0009252">
    <property type="term" value="P:peptidoglycan biosynthetic process"/>
    <property type="evidence" value="ECO:0007669"/>
    <property type="project" value="UniProtKB-UniRule"/>
</dbReference>
<gene>
    <name evidence="15" type="primary">murF_2</name>
    <name evidence="10" type="synonym">murF</name>
    <name evidence="15" type="ORF">SSP24_78810</name>
</gene>
<dbReference type="PANTHER" id="PTHR43024:SF1">
    <property type="entry name" value="UDP-N-ACETYLMURAMOYL-TRIPEPTIDE--D-ALANYL-D-ALANINE LIGASE"/>
    <property type="match status" value="1"/>
</dbReference>
<dbReference type="InterPro" id="IPR005863">
    <property type="entry name" value="UDP-N-AcMur_synth"/>
</dbReference>
<dbReference type="GO" id="GO:0005524">
    <property type="term" value="F:ATP binding"/>
    <property type="evidence" value="ECO:0007669"/>
    <property type="project" value="UniProtKB-UniRule"/>
</dbReference>
<evidence type="ECO:0000256" key="6">
    <source>
        <dbReference type="ARBA" id="ARBA00022960"/>
    </source>
</evidence>
<comment type="pathway">
    <text evidence="10 11">Cell wall biogenesis; peptidoglycan biosynthesis.</text>
</comment>
<dbReference type="Pfam" id="PF02875">
    <property type="entry name" value="Mur_ligase_C"/>
    <property type="match status" value="1"/>
</dbReference>
<keyword evidence="9 10" id="KW-0961">Cell wall biogenesis/degradation</keyword>
<dbReference type="HAMAP" id="MF_02019">
    <property type="entry name" value="MurF"/>
    <property type="match status" value="1"/>
</dbReference>
<dbReference type="Gene3D" id="3.40.1190.10">
    <property type="entry name" value="Mur-like, catalytic domain"/>
    <property type="match status" value="1"/>
</dbReference>
<dbReference type="Gene3D" id="3.40.1390.10">
    <property type="entry name" value="MurE/MurF, N-terminal domain"/>
    <property type="match status" value="1"/>
</dbReference>
<dbReference type="GO" id="GO:0047480">
    <property type="term" value="F:UDP-N-acetylmuramoyl-tripeptide-D-alanyl-D-alanine ligase activity"/>
    <property type="evidence" value="ECO:0007669"/>
    <property type="project" value="UniProtKB-UniRule"/>
</dbReference>
<dbReference type="Pfam" id="PF08245">
    <property type="entry name" value="Mur_ligase_M"/>
    <property type="match status" value="1"/>
</dbReference>
<evidence type="ECO:0000313" key="15">
    <source>
        <dbReference type="EMBL" id="GEC10226.1"/>
    </source>
</evidence>
<keyword evidence="5 10" id="KW-0067">ATP-binding</keyword>
<dbReference type="SUPFAM" id="SSF53623">
    <property type="entry name" value="MurD-like peptide ligases, catalytic domain"/>
    <property type="match status" value="1"/>
</dbReference>
<dbReference type="Proteomes" id="UP000317881">
    <property type="component" value="Unassembled WGS sequence"/>
</dbReference>
<sequence length="463" mass="47168">MIALSLQEISRFVGGELCDVPDARVVVNGPVVVDSRHAAPGSLFVAVRGARTDGHRFAHAAVSAGATAVLAEHPVGAPAIVVPDARRALGELARHVLARLHRPTVIAVTGSAGKTGTKDLLAQVLAAQDVTAAAPSSYNNEIGLPLSVLRADEHTRFLVLEMAARAAGDIAYLTSIAPPDVGVVTNVGTAHIGAFGGKEAICAAKSELVAALPGHGLAVLNADDDAVMSMRRGTAAGVMTFGLDGGDVRATAVEVDACGRPSFTLHHQGEKARIRLRLHGAHHVANAAAAAAAAMGVGMALSDVAEALCRARRLTPGRMQVLERADDVVVINDAFNANPDSMAAALAALASMAGGRRAVAVLGEMRELGEQSSRHHLELGHRAARAGVSDVIAVGEGDATLIRQGAAAAGARATWVPDRDAALTLLITYVKGGDVVLLKGSHAVGLEDTALQLAAAGPSGPSR</sequence>
<dbReference type="Gene3D" id="3.90.190.20">
    <property type="entry name" value="Mur ligase, C-terminal domain"/>
    <property type="match status" value="1"/>
</dbReference>
<dbReference type="InterPro" id="IPR035911">
    <property type="entry name" value="MurE/MurF_N"/>
</dbReference>
<evidence type="ECO:0000256" key="10">
    <source>
        <dbReference type="HAMAP-Rule" id="MF_02019"/>
    </source>
</evidence>
<dbReference type="RefSeq" id="WP_141315612.1">
    <property type="nucleotide sequence ID" value="NZ_BJND01000098.1"/>
</dbReference>
<dbReference type="InterPro" id="IPR051046">
    <property type="entry name" value="MurCDEF_CellWall_CoF430Synth"/>
</dbReference>
<dbReference type="PANTHER" id="PTHR43024">
    <property type="entry name" value="UDP-N-ACETYLMURAMOYL-TRIPEPTIDE--D-ALANYL-D-ALANINE LIGASE"/>
    <property type="match status" value="1"/>
</dbReference>
<comment type="subcellular location">
    <subcellularLocation>
        <location evidence="10 11">Cytoplasm</location>
    </subcellularLocation>
</comment>
<dbReference type="GO" id="GO:0008360">
    <property type="term" value="P:regulation of cell shape"/>
    <property type="evidence" value="ECO:0007669"/>
    <property type="project" value="UniProtKB-KW"/>
</dbReference>
<feature type="domain" description="Mur ligase C-terminal" evidence="13">
    <location>
        <begin position="317"/>
        <end position="441"/>
    </location>
</feature>
<comment type="function">
    <text evidence="10 11">Involved in cell wall formation. Catalyzes the final step in the synthesis of UDP-N-acetylmuramoyl-pentapeptide, the precursor of murein.</text>
</comment>
<protein>
    <recommendedName>
        <fullName evidence="10 11">UDP-N-acetylmuramoyl-tripeptide--D-alanyl-D-alanine ligase</fullName>
        <ecNumber evidence="10 11">6.3.2.10</ecNumber>
    </recommendedName>
    <alternativeName>
        <fullName evidence="10">D-alanyl-D-alanine-adding enzyme</fullName>
    </alternativeName>
</protein>
<name>A0A4Y3VYW7_9ACTN</name>
<comment type="similarity">
    <text evidence="10">Belongs to the MurCDEF family. MurF subfamily.</text>
</comment>
<reference evidence="15 16" key="1">
    <citation type="submission" date="2019-06" db="EMBL/GenBank/DDBJ databases">
        <title>Whole genome shotgun sequence of Streptomyces spinoverrucosus NBRC 14228.</title>
        <authorList>
            <person name="Hosoyama A."/>
            <person name="Uohara A."/>
            <person name="Ohji S."/>
            <person name="Ichikawa N."/>
        </authorList>
    </citation>
    <scope>NUCLEOTIDE SEQUENCE [LARGE SCALE GENOMIC DNA]</scope>
    <source>
        <strain evidence="15 16">NBRC 14228</strain>
    </source>
</reference>
<keyword evidence="16" id="KW-1185">Reference proteome</keyword>
<organism evidence="15 16">
    <name type="scientific">Streptomyces spinoverrucosus</name>
    <dbReference type="NCBI Taxonomy" id="284043"/>
    <lineage>
        <taxon>Bacteria</taxon>
        <taxon>Bacillati</taxon>
        <taxon>Actinomycetota</taxon>
        <taxon>Actinomycetes</taxon>
        <taxon>Kitasatosporales</taxon>
        <taxon>Streptomycetaceae</taxon>
        <taxon>Streptomyces</taxon>
    </lineage>
</organism>
<evidence type="ECO:0000256" key="11">
    <source>
        <dbReference type="RuleBase" id="RU004136"/>
    </source>
</evidence>
<keyword evidence="3 10" id="KW-0132">Cell division</keyword>
<dbReference type="EMBL" id="BJND01000098">
    <property type="protein sequence ID" value="GEC10226.1"/>
    <property type="molecule type" value="Genomic_DNA"/>
</dbReference>
<keyword evidence="6 10" id="KW-0133">Cell shape</keyword>
<dbReference type="GO" id="GO:0051301">
    <property type="term" value="P:cell division"/>
    <property type="evidence" value="ECO:0007669"/>
    <property type="project" value="UniProtKB-KW"/>
</dbReference>
<feature type="domain" description="Mur ligase N-terminal catalytic" evidence="12">
    <location>
        <begin position="32"/>
        <end position="95"/>
    </location>
</feature>
<dbReference type="OrthoDB" id="9800958at2"/>
<keyword evidence="2 10" id="KW-0436">Ligase</keyword>
<keyword evidence="1 10" id="KW-0963">Cytoplasm</keyword>
<dbReference type="Pfam" id="PF01225">
    <property type="entry name" value="Mur_ligase"/>
    <property type="match status" value="1"/>
</dbReference>
<dbReference type="SUPFAM" id="SSF53244">
    <property type="entry name" value="MurD-like peptide ligases, peptide-binding domain"/>
    <property type="match status" value="1"/>
</dbReference>
<comment type="caution">
    <text evidence="15">The sequence shown here is derived from an EMBL/GenBank/DDBJ whole genome shotgun (WGS) entry which is preliminary data.</text>
</comment>
<keyword evidence="4 10" id="KW-0547">Nucleotide-binding</keyword>
<comment type="caution">
    <text evidence="10">Lacks conserved residue(s) required for the propagation of feature annotation.</text>
</comment>
<dbReference type="SUPFAM" id="SSF63418">
    <property type="entry name" value="MurE/MurF N-terminal domain"/>
    <property type="match status" value="1"/>
</dbReference>
<dbReference type="GO" id="GO:0071555">
    <property type="term" value="P:cell wall organization"/>
    <property type="evidence" value="ECO:0007669"/>
    <property type="project" value="UniProtKB-KW"/>
</dbReference>
<evidence type="ECO:0000256" key="3">
    <source>
        <dbReference type="ARBA" id="ARBA00022618"/>
    </source>
</evidence>
<evidence type="ECO:0000259" key="14">
    <source>
        <dbReference type="Pfam" id="PF08245"/>
    </source>
</evidence>
<feature type="domain" description="Mur ligase central" evidence="14">
    <location>
        <begin position="108"/>
        <end position="294"/>
    </location>
</feature>